<evidence type="ECO:0000313" key="6">
    <source>
        <dbReference type="Proteomes" id="UP000316079"/>
    </source>
</evidence>
<dbReference type="SUPFAM" id="SSF54695">
    <property type="entry name" value="POZ domain"/>
    <property type="match status" value="2"/>
</dbReference>
<proteinExistence type="predicted"/>
<organism evidence="5 6">
    <name type="scientific">Danionella cerebrum</name>
    <dbReference type="NCBI Taxonomy" id="2873325"/>
    <lineage>
        <taxon>Eukaryota</taxon>
        <taxon>Metazoa</taxon>
        <taxon>Chordata</taxon>
        <taxon>Craniata</taxon>
        <taxon>Vertebrata</taxon>
        <taxon>Euteleostomi</taxon>
        <taxon>Actinopterygii</taxon>
        <taxon>Neopterygii</taxon>
        <taxon>Teleostei</taxon>
        <taxon>Ostariophysi</taxon>
        <taxon>Cypriniformes</taxon>
        <taxon>Danionidae</taxon>
        <taxon>Danioninae</taxon>
        <taxon>Danionella</taxon>
    </lineage>
</organism>
<dbReference type="EMBL" id="SRMA01026660">
    <property type="protein sequence ID" value="TRY79056.1"/>
    <property type="molecule type" value="Genomic_DNA"/>
</dbReference>
<dbReference type="InterPro" id="IPR056737">
    <property type="entry name" value="Beta-prop_ATRN-MKLN-like"/>
</dbReference>
<dbReference type="InterPro" id="IPR000210">
    <property type="entry name" value="BTB/POZ_dom"/>
</dbReference>
<gene>
    <name evidence="5" type="ORF">DNTS_033305</name>
</gene>
<sequence>MAVSQQFLVSDWSSSWRSGREEEKKWVDFSKGEEDYTPESLEEDAERMEEAELQVDALERENTERLENVACVSNDGDGGESVKVHENNQNEVSKDLFVLGQCLQADDNESQGQEEHTDPDGKELEATAKKMYFDLGFPTMVFQILENMRLNSVLTDLTLYTDDGHQFHVHSMVLSAVSNYIQTKLRLKSRTKRVFSLNLAPEVHGWGLAAVIEFAYTGTIRNLNQNNLGMVWSAAVSLDAFEILERFKGVEKGGDEEYMKVGLQEIRKLWTQRVGCDVKIETEGEVFHAHRVILAASSDYFRGMFTSGMRETKQEMVSLYSVDSSRFKSLLHYCYCGSIALGWGNVFDLACTTLQFQFQTAFSHCMSFLHEEISAHSCLDVASFAEAYEIKDLFTFANDFVLRHFQDVSVTPQFQDLPIEKLKKFLHSDSLCVSSELTVFKAVMAWIEAFPEQRVKLARDLMGSVQFHLMTYEEFTEVKSITTLSRRGAKKLYKSLLKEFCASSSQIRSNFRAYIPKNSIALVGGEIFTENLDKRVPCLEMWFSNSLQNHVGLVKKVEWRMLGMLPEKPRFSHGVVVIMGKLYIAGGRHYYGKDDTMRSTYRYDPVVNSWQKLADMNENRGSFVLMVLNGQMYAIGGERDSQSNLESVEVYCHDKNSWSFVHPLDHSLCGHAATVWNGAIFISGGLDSQYHCQSSMILYHPDHGSTYRAEMRRERALHCMEALGERFYVAGGVSSDAEGHLEDQLFCEVYDPVANEWSAIASVSVPHVGAASAVLEGKVYVIGGYCYKDYSDTRSVHRYNTATEQWENMGPTPGPNVFLAACVLPVPDHLRQ</sequence>
<dbReference type="SMART" id="SM00612">
    <property type="entry name" value="Kelch"/>
    <property type="match status" value="5"/>
</dbReference>
<evidence type="ECO:0000256" key="3">
    <source>
        <dbReference type="SAM" id="MobiDB-lite"/>
    </source>
</evidence>
<dbReference type="SMART" id="SM00225">
    <property type="entry name" value="BTB"/>
    <property type="match status" value="2"/>
</dbReference>
<dbReference type="InterPro" id="IPR011705">
    <property type="entry name" value="BACK"/>
</dbReference>
<feature type="region of interest" description="Disordered" evidence="3">
    <location>
        <begin position="1"/>
        <end position="50"/>
    </location>
</feature>
<feature type="compositionally biased region" description="Basic and acidic residues" evidence="3">
    <location>
        <begin position="18"/>
        <end position="34"/>
    </location>
</feature>
<keyword evidence="6" id="KW-1185">Reference proteome</keyword>
<dbReference type="STRING" id="623744.A0A553PN10"/>
<dbReference type="InterPro" id="IPR015915">
    <property type="entry name" value="Kelch-typ_b-propeller"/>
</dbReference>
<feature type="compositionally biased region" description="Acidic residues" evidence="3">
    <location>
        <begin position="35"/>
        <end position="50"/>
    </location>
</feature>
<dbReference type="Proteomes" id="UP000316079">
    <property type="component" value="Unassembled WGS sequence"/>
</dbReference>
<dbReference type="Gene3D" id="2.120.10.80">
    <property type="entry name" value="Kelch-type beta propeller"/>
    <property type="match status" value="2"/>
</dbReference>
<comment type="caution">
    <text evidence="5">The sequence shown here is derived from an EMBL/GenBank/DDBJ whole genome shotgun (WGS) entry which is preliminary data.</text>
</comment>
<accession>A0A553PN10</accession>
<keyword evidence="2" id="KW-0677">Repeat</keyword>
<reference evidence="5 6" key="1">
    <citation type="journal article" date="2019" name="Sci. Data">
        <title>Hybrid genome assembly and annotation of Danionella translucida.</title>
        <authorList>
            <person name="Kadobianskyi M."/>
            <person name="Schulze L."/>
            <person name="Schuelke M."/>
            <person name="Judkewitz B."/>
        </authorList>
    </citation>
    <scope>NUCLEOTIDE SEQUENCE [LARGE SCALE GENOMIC DNA]</scope>
    <source>
        <strain evidence="5 6">Bolton</strain>
    </source>
</reference>
<protein>
    <recommendedName>
        <fullName evidence="4">BTB domain-containing protein</fullName>
    </recommendedName>
</protein>
<evidence type="ECO:0000313" key="5">
    <source>
        <dbReference type="EMBL" id="TRY79056.1"/>
    </source>
</evidence>
<dbReference type="PANTHER" id="PTHR45632">
    <property type="entry name" value="LD33804P"/>
    <property type="match status" value="1"/>
</dbReference>
<dbReference type="Pfam" id="PF07707">
    <property type="entry name" value="BACK"/>
    <property type="match status" value="1"/>
</dbReference>
<name>A0A553PN10_9TELE</name>
<dbReference type="PANTHER" id="PTHR45632:SF14">
    <property type="entry name" value="KELCH-LIKE PROTEIN 33"/>
    <property type="match status" value="1"/>
</dbReference>
<evidence type="ECO:0000259" key="4">
    <source>
        <dbReference type="PROSITE" id="PS50097"/>
    </source>
</evidence>
<dbReference type="FunFam" id="1.25.40.420:FF:000001">
    <property type="entry name" value="Kelch-like family member 12"/>
    <property type="match status" value="1"/>
</dbReference>
<dbReference type="OrthoDB" id="45365at2759"/>
<dbReference type="PROSITE" id="PS50097">
    <property type="entry name" value="BTB"/>
    <property type="match status" value="2"/>
</dbReference>
<dbReference type="Pfam" id="PF00651">
    <property type="entry name" value="BTB"/>
    <property type="match status" value="1"/>
</dbReference>
<evidence type="ECO:0000256" key="1">
    <source>
        <dbReference type="ARBA" id="ARBA00022441"/>
    </source>
</evidence>
<feature type="domain" description="BTB" evidence="4">
    <location>
        <begin position="276"/>
        <end position="343"/>
    </location>
</feature>
<dbReference type="InterPro" id="IPR011333">
    <property type="entry name" value="SKP1/BTB/POZ_sf"/>
</dbReference>
<dbReference type="Gene3D" id="1.25.40.420">
    <property type="match status" value="1"/>
</dbReference>
<dbReference type="Pfam" id="PF21536">
    <property type="entry name" value="BTB_KLHL33"/>
    <property type="match status" value="1"/>
</dbReference>
<evidence type="ECO:0000256" key="2">
    <source>
        <dbReference type="ARBA" id="ARBA00022737"/>
    </source>
</evidence>
<dbReference type="AlphaFoldDB" id="A0A553PN10"/>
<dbReference type="InterPro" id="IPR006652">
    <property type="entry name" value="Kelch_1"/>
</dbReference>
<dbReference type="Gene3D" id="3.30.710.10">
    <property type="entry name" value="Potassium Channel Kv1.1, Chain A"/>
    <property type="match status" value="2"/>
</dbReference>
<dbReference type="Pfam" id="PF24981">
    <property type="entry name" value="Beta-prop_ATRN-LZTR1"/>
    <property type="match status" value="1"/>
</dbReference>
<dbReference type="SMART" id="SM00875">
    <property type="entry name" value="BACK"/>
    <property type="match status" value="1"/>
</dbReference>
<keyword evidence="1" id="KW-0880">Kelch repeat</keyword>
<feature type="domain" description="BTB" evidence="4">
    <location>
        <begin position="155"/>
        <end position="224"/>
    </location>
</feature>
<dbReference type="SUPFAM" id="SSF117281">
    <property type="entry name" value="Kelch motif"/>
    <property type="match status" value="1"/>
</dbReference>